<evidence type="ECO:0000256" key="11">
    <source>
        <dbReference type="ARBA" id="ARBA00051966"/>
    </source>
</evidence>
<evidence type="ECO:0000256" key="6">
    <source>
        <dbReference type="ARBA" id="ARBA00022964"/>
    </source>
</evidence>
<evidence type="ECO:0000256" key="5">
    <source>
        <dbReference type="ARBA" id="ARBA00022896"/>
    </source>
</evidence>
<feature type="region of interest" description="Disordered" evidence="13">
    <location>
        <begin position="569"/>
        <end position="591"/>
    </location>
</feature>
<reference evidence="15 16" key="1">
    <citation type="submission" date="2015-01" db="EMBL/GenBank/DDBJ databases">
        <title>The Genome Sequence of Exophiala spinifera CBS89968.</title>
        <authorList>
            <consortium name="The Broad Institute Genomics Platform"/>
            <person name="Cuomo C."/>
            <person name="de Hoog S."/>
            <person name="Gorbushina A."/>
            <person name="Stielow B."/>
            <person name="Teixiera M."/>
            <person name="Abouelleil A."/>
            <person name="Chapman S.B."/>
            <person name="Priest M."/>
            <person name="Young S.K."/>
            <person name="Wortman J."/>
            <person name="Nusbaum C."/>
            <person name="Birren B."/>
        </authorList>
    </citation>
    <scope>NUCLEOTIDE SEQUENCE [LARGE SCALE GENOMIC DNA]</scope>
    <source>
        <strain evidence="15 16">CBS 89968</strain>
    </source>
</reference>
<evidence type="ECO:0000256" key="8">
    <source>
        <dbReference type="ARBA" id="ARBA00023004"/>
    </source>
</evidence>
<feature type="compositionally biased region" description="Acidic residues" evidence="13">
    <location>
        <begin position="608"/>
        <end position="617"/>
    </location>
</feature>
<dbReference type="OrthoDB" id="430522at2759"/>
<feature type="compositionally biased region" description="Acidic residues" evidence="13">
    <location>
        <begin position="519"/>
        <end position="529"/>
    </location>
</feature>
<evidence type="ECO:0000256" key="10">
    <source>
        <dbReference type="ARBA" id="ARBA00047444"/>
    </source>
</evidence>
<dbReference type="PANTHER" id="PTHR12117:SF0">
    <property type="entry name" value="PROLYL 3-HYDROXYLASE OGFOD1"/>
    <property type="match status" value="1"/>
</dbReference>
<organism evidence="15 16">
    <name type="scientific">Exophiala spinifera</name>
    <dbReference type="NCBI Taxonomy" id="91928"/>
    <lineage>
        <taxon>Eukaryota</taxon>
        <taxon>Fungi</taxon>
        <taxon>Dikarya</taxon>
        <taxon>Ascomycota</taxon>
        <taxon>Pezizomycotina</taxon>
        <taxon>Eurotiomycetes</taxon>
        <taxon>Chaetothyriomycetidae</taxon>
        <taxon>Chaetothyriales</taxon>
        <taxon>Herpotrichiellaceae</taxon>
        <taxon>Exophiala</taxon>
    </lineage>
</organism>
<dbReference type="EMBL" id="KN847496">
    <property type="protein sequence ID" value="KIW14731.1"/>
    <property type="molecule type" value="Genomic_DNA"/>
</dbReference>
<feature type="region of interest" description="Disordered" evidence="13">
    <location>
        <begin position="1"/>
        <end position="25"/>
    </location>
</feature>
<dbReference type="Pfam" id="PF10637">
    <property type="entry name" value="Ofd1_CTDD"/>
    <property type="match status" value="1"/>
</dbReference>
<dbReference type="AlphaFoldDB" id="A0A0D1YIG7"/>
<dbReference type="SMART" id="SM00702">
    <property type="entry name" value="P4Hc"/>
    <property type="match status" value="1"/>
</dbReference>
<dbReference type="Pfam" id="PF13661">
    <property type="entry name" value="2OG-FeII_Oxy_4"/>
    <property type="match status" value="1"/>
</dbReference>
<feature type="region of interest" description="Disordered" evidence="13">
    <location>
        <begin position="390"/>
        <end position="422"/>
    </location>
</feature>
<comment type="catalytic activity">
    <reaction evidence="10">
        <text>[ribosomal protein uS12]-L-proline + 2-oxoglutarate + O2 = [ribosomal protein uS12]-(3S)-3-hydroxy-L-proline + succinate + CO2</text>
        <dbReference type="Rhea" id="RHEA:54156"/>
        <dbReference type="Rhea" id="RHEA-COMP:13816"/>
        <dbReference type="Rhea" id="RHEA-COMP:13818"/>
        <dbReference type="ChEBI" id="CHEBI:15379"/>
        <dbReference type="ChEBI" id="CHEBI:16526"/>
        <dbReference type="ChEBI" id="CHEBI:16810"/>
        <dbReference type="ChEBI" id="CHEBI:30031"/>
        <dbReference type="ChEBI" id="CHEBI:50342"/>
        <dbReference type="ChEBI" id="CHEBI:85428"/>
    </reaction>
</comment>
<evidence type="ECO:0000256" key="13">
    <source>
        <dbReference type="SAM" id="MobiDB-lite"/>
    </source>
</evidence>
<dbReference type="HOGENOM" id="CLU_017005_0_0_1"/>
<evidence type="ECO:0000256" key="4">
    <source>
        <dbReference type="ARBA" id="ARBA00022723"/>
    </source>
</evidence>
<accession>A0A0D1YIG7</accession>
<feature type="region of interest" description="Disordered" evidence="13">
    <location>
        <begin position="312"/>
        <end position="331"/>
    </location>
</feature>
<feature type="region of interest" description="Disordered" evidence="13">
    <location>
        <begin position="683"/>
        <end position="746"/>
    </location>
</feature>
<keyword evidence="7" id="KW-0560">Oxidoreductase</keyword>
<feature type="compositionally biased region" description="Basic and acidic residues" evidence="13">
    <location>
        <begin position="312"/>
        <end position="326"/>
    </location>
</feature>
<comment type="catalytic activity">
    <reaction evidence="11">
        <text>[ribosomal protein uS12]-(3S)-3-hydroxy-L-proline + 2-oxoglutarate + O2 = [ribosomal protein uS12]-(3S)-3,4-dihydroxy-L-proline + succinate + CO2</text>
        <dbReference type="Rhea" id="RHEA:54160"/>
        <dbReference type="Rhea" id="RHEA-COMP:13817"/>
        <dbReference type="Rhea" id="RHEA-COMP:13818"/>
        <dbReference type="ChEBI" id="CHEBI:15379"/>
        <dbReference type="ChEBI" id="CHEBI:16526"/>
        <dbReference type="ChEBI" id="CHEBI:16810"/>
        <dbReference type="ChEBI" id="CHEBI:30031"/>
        <dbReference type="ChEBI" id="CHEBI:85428"/>
        <dbReference type="ChEBI" id="CHEBI:138052"/>
    </reaction>
</comment>
<evidence type="ECO:0000256" key="7">
    <source>
        <dbReference type="ARBA" id="ARBA00023002"/>
    </source>
</evidence>
<keyword evidence="16" id="KW-1185">Reference proteome</keyword>
<evidence type="ECO:0000259" key="14">
    <source>
        <dbReference type="PROSITE" id="PS51471"/>
    </source>
</evidence>
<dbReference type="GO" id="GO:0005506">
    <property type="term" value="F:iron ion binding"/>
    <property type="evidence" value="ECO:0007669"/>
    <property type="project" value="InterPro"/>
</dbReference>
<keyword evidence="9" id="KW-0539">Nucleus</keyword>
<feature type="region of interest" description="Disordered" evidence="13">
    <location>
        <begin position="607"/>
        <end position="656"/>
    </location>
</feature>
<dbReference type="Proteomes" id="UP000053328">
    <property type="component" value="Unassembled WGS sequence"/>
</dbReference>
<dbReference type="GO" id="GO:0009896">
    <property type="term" value="P:positive regulation of catabolic process"/>
    <property type="evidence" value="ECO:0007669"/>
    <property type="project" value="UniProtKB-ARBA"/>
</dbReference>
<dbReference type="Gene3D" id="2.60.120.620">
    <property type="entry name" value="q2cbj1_9rhob like domain"/>
    <property type="match status" value="1"/>
</dbReference>
<evidence type="ECO:0000313" key="16">
    <source>
        <dbReference type="Proteomes" id="UP000053328"/>
    </source>
</evidence>
<comment type="similarity">
    <text evidence="3">Belongs to the TPA1 family.</text>
</comment>
<evidence type="ECO:0000256" key="12">
    <source>
        <dbReference type="ARBA" id="ARBA00081607"/>
    </source>
</evidence>
<evidence type="ECO:0000313" key="15">
    <source>
        <dbReference type="EMBL" id="KIW14731.1"/>
    </source>
</evidence>
<dbReference type="VEuPathDB" id="FungiDB:PV08_07515"/>
<keyword evidence="6" id="KW-0223">Dioxygenase</keyword>
<keyword evidence="4" id="KW-0479">Metal-binding</keyword>
<dbReference type="GO" id="GO:0010604">
    <property type="term" value="P:positive regulation of macromolecule metabolic process"/>
    <property type="evidence" value="ECO:0007669"/>
    <property type="project" value="UniProtKB-ARBA"/>
</dbReference>
<dbReference type="Gene3D" id="3.60.130.20">
    <property type="entry name" value="Oxoglutarate/iron-dependent oxygenase, C-terminal degradation domain"/>
    <property type="match status" value="1"/>
</dbReference>
<dbReference type="GO" id="GO:0031418">
    <property type="term" value="F:L-ascorbic acid binding"/>
    <property type="evidence" value="ECO:0007669"/>
    <property type="project" value="UniProtKB-KW"/>
</dbReference>
<dbReference type="PANTHER" id="PTHR12117">
    <property type="entry name" value="HISTONE ACETYLTRANSFERASE COMPLEX"/>
    <property type="match status" value="1"/>
</dbReference>
<comment type="subcellular location">
    <subcellularLocation>
        <location evidence="2">Nucleus</location>
    </subcellularLocation>
</comment>
<evidence type="ECO:0000256" key="2">
    <source>
        <dbReference type="ARBA" id="ARBA00004123"/>
    </source>
</evidence>
<feature type="compositionally biased region" description="Basic and acidic residues" evidence="13">
    <location>
        <begin position="530"/>
        <end position="545"/>
    </location>
</feature>
<dbReference type="InterPro" id="IPR039558">
    <property type="entry name" value="TPA1/OFD1_N"/>
</dbReference>
<dbReference type="GO" id="GO:0005634">
    <property type="term" value="C:nucleus"/>
    <property type="evidence" value="ECO:0007669"/>
    <property type="project" value="UniProtKB-SubCell"/>
</dbReference>
<dbReference type="STRING" id="91928.A0A0D1YIG7"/>
<feature type="compositionally biased region" description="Low complexity" evidence="13">
    <location>
        <begin position="392"/>
        <end position="401"/>
    </location>
</feature>
<dbReference type="InterPro" id="IPR043044">
    <property type="entry name" value="TPA1/Ofd1_C"/>
</dbReference>
<dbReference type="GO" id="GO:0031543">
    <property type="term" value="F:peptidyl-proline dioxygenase activity"/>
    <property type="evidence" value="ECO:0007669"/>
    <property type="project" value="UniProtKB-ARBA"/>
</dbReference>
<evidence type="ECO:0000256" key="1">
    <source>
        <dbReference type="ARBA" id="ARBA00001961"/>
    </source>
</evidence>
<dbReference type="RefSeq" id="XP_016234947.1">
    <property type="nucleotide sequence ID" value="XM_016381845.1"/>
</dbReference>
<dbReference type="InterPro" id="IPR006620">
    <property type="entry name" value="Pro_4_hyd_alph"/>
</dbReference>
<feature type="compositionally biased region" description="Basic and acidic residues" evidence="13">
    <location>
        <begin position="571"/>
        <end position="588"/>
    </location>
</feature>
<dbReference type="GO" id="GO:0006449">
    <property type="term" value="P:regulation of translational termination"/>
    <property type="evidence" value="ECO:0007669"/>
    <property type="project" value="TreeGrafter"/>
</dbReference>
<dbReference type="InterPro" id="IPR005123">
    <property type="entry name" value="Oxoglu/Fe-dep_dioxygenase_dom"/>
</dbReference>
<dbReference type="InterPro" id="IPR019601">
    <property type="entry name" value="Oxoglutarate/Fe-dep_Oase_C"/>
</dbReference>
<feature type="domain" description="Fe2OG dioxygenase" evidence="14">
    <location>
        <begin position="141"/>
        <end position="263"/>
    </location>
</feature>
<keyword evidence="8" id="KW-0408">Iron</keyword>
<feature type="compositionally biased region" description="Acidic residues" evidence="13">
    <location>
        <begin position="698"/>
        <end position="746"/>
    </location>
</feature>
<feature type="region of interest" description="Disordered" evidence="13">
    <location>
        <begin position="515"/>
        <end position="545"/>
    </location>
</feature>
<dbReference type="GeneID" id="27334598"/>
<dbReference type="InterPro" id="IPR051842">
    <property type="entry name" value="uS12_prolyl_hydroxylase"/>
</dbReference>
<protein>
    <recommendedName>
        <fullName evidence="12">uS12 prolyl 3,4-dihydroxylase</fullName>
    </recommendedName>
</protein>
<sequence>MKRKGSENESPPSKKRNTAGDERQGLQSAFRSDLFNERTVQSFRQNYASSGPYPHAVVPSLIQDELLRAVRSEIISHIHFTLKETDIYRIHQSGDLANLSNLDAESLKHLPSLVRLRDALYSSDFREWVSTVTGAGKVSGKKTDMAVNVYTPGSYLLCHDDVIGSRRVSYILYLTDPDRPWQPEWGGGLRLFPTETKKNKAGEDIQVPLAEHSLNIPPSFGQLSFFAVRPGESYHDVEEVYHGPDPEADGGRIRMAISGWFHIPQEGEDGFEQGIEQTQAQRSSLAQLKSAANEFDEPQLVFRHFDEPRQVMDSHASGKEVDPGDREDTDDEVLTEQDLTFLLHYITPHYLTPDMIDDFSSSFGDVSALQLEHFFNPIFAEELKEYISGVEQGASSSSDDAQGSHRHDRHSSKSDPAHWSVARPPQKHRFAYLQGVEALHRDKTPISRVLTDLLHSHAFKKWLALVTGLKTKSLVRQNVMARRFRRGKDYALANPFNGEQPQLEFTISITPSDGWEKAEEAEEEGEADDAEKKGETVGAKKGDTEKAKKGFEMAEKMLHNGFTAVVPEIPDDAKEGKGKEEATVEPEKVQVSTSAEIEYGGEEVYMAGDDDEEDDADNASTHSKSLPSVGKKADPAVYKSSMGENDEDDGILFTSPPAWNRFSVVFRDKGTLRFVKYVSQAAKGDRWDIKGEVQVSEDAWDGGEGGDDEDDEDEEHGEEDEDDEDEDEDDGEDEDDEDGDEDKVDG</sequence>
<proteinExistence type="inferred from homology"/>
<evidence type="ECO:0000256" key="9">
    <source>
        <dbReference type="ARBA" id="ARBA00023242"/>
    </source>
</evidence>
<name>A0A0D1YIG7_9EURO</name>
<dbReference type="PROSITE" id="PS51471">
    <property type="entry name" value="FE2OG_OXY"/>
    <property type="match status" value="1"/>
</dbReference>
<gene>
    <name evidence="15" type="ORF">PV08_07515</name>
</gene>
<evidence type="ECO:0000256" key="3">
    <source>
        <dbReference type="ARBA" id="ARBA00007443"/>
    </source>
</evidence>
<comment type="cofactor">
    <cofactor evidence="1">
        <name>L-ascorbate</name>
        <dbReference type="ChEBI" id="CHEBI:38290"/>
    </cofactor>
</comment>
<dbReference type="FunFam" id="2.60.120.620:FF:000014">
    <property type="entry name" value="Prolyl 3,4-dihydroxylase TPA1"/>
    <property type="match status" value="1"/>
</dbReference>
<keyword evidence="5" id="KW-0847">Vitamin C</keyword>
<dbReference type="GO" id="GO:0005737">
    <property type="term" value="C:cytoplasm"/>
    <property type="evidence" value="ECO:0007669"/>
    <property type="project" value="TreeGrafter"/>
</dbReference>